<sequence length="576" mass="61081">MVNTSKIHCLASQQQMVAVAYFIWTNTAIEILDQAVDGLSYMIDIVGTLYSRMQNKALAIAFYFDLKQCITSSLSHPLVSDLYLSNSYLLQPSAHSNPLRISSALTCLLSRPSIISSSSTIPTTLPIQSLCSASSPPKNLPPPFTSAGLVVTSKKDAASTGLPLTGTVHTQPNADLLAQLFSSHTSSLSSDIYLNSLNTGPIGLNPASQLPCLSGSAPPLPISTGFSSACESSSHGMVSADCTDLSVDNLSSSTLLMQLSPANPNLDDAWQSSVSASLQQPSLNHFALSSNSVLPSPALTLHPHSASPLLFLNAQSAFGLQSNLAPRAAESLSAFTPSNADYESAMIQQSPYLDSASTASLFSVHNPLSVIDTSNPLVSGTALDWMSPVSMSRDGSSLFSHPALIKSSPSTPQVGFPDALRAFSFAYPSNDAYSSGAAALSKPFGGEPGSFGTAAVIAAATSKPRLFAKLAPAEPLLALQAALRSDQPPITPKVSSSISANPRKRKERTMDRDELVAEIEDKRRRNTESARRSRERKATRLEELESLTLVQQARIAELEAMVQSLKADNERLKISN</sequence>
<organism evidence="9 10">
    <name type="scientific">Batrachochytrium dendrobatidis (strain JAM81 / FGSC 10211)</name>
    <name type="common">Frog chytrid fungus</name>
    <dbReference type="NCBI Taxonomy" id="684364"/>
    <lineage>
        <taxon>Eukaryota</taxon>
        <taxon>Fungi</taxon>
        <taxon>Fungi incertae sedis</taxon>
        <taxon>Chytridiomycota</taxon>
        <taxon>Chytridiomycota incertae sedis</taxon>
        <taxon>Chytridiomycetes</taxon>
        <taxon>Rhizophydiales</taxon>
        <taxon>Rhizophydiales incertae sedis</taxon>
        <taxon>Batrachochytrium</taxon>
    </lineage>
</organism>
<keyword evidence="6" id="KW-0175">Coiled coil</keyword>
<feature type="compositionally biased region" description="Basic and acidic residues" evidence="7">
    <location>
        <begin position="508"/>
        <end position="540"/>
    </location>
</feature>
<dbReference type="CDD" id="cd12193">
    <property type="entry name" value="bZIP_GCN4"/>
    <property type="match status" value="1"/>
</dbReference>
<keyword evidence="10" id="KW-1185">Reference proteome</keyword>
<dbReference type="OMA" id="DLGNCPG"/>
<feature type="domain" description="BZIP" evidence="8">
    <location>
        <begin position="520"/>
        <end position="573"/>
    </location>
</feature>
<gene>
    <name evidence="9" type="ORF">BATDEDRAFT_34233</name>
</gene>
<accession>F4NTA1</accession>
<dbReference type="STRING" id="684364.F4NTA1"/>
<evidence type="ECO:0000259" key="8">
    <source>
        <dbReference type="PROSITE" id="PS50217"/>
    </source>
</evidence>
<dbReference type="GO" id="GO:0000977">
    <property type="term" value="F:RNA polymerase II transcription regulatory region sequence-specific DNA binding"/>
    <property type="evidence" value="ECO:0000318"/>
    <property type="project" value="GO_Central"/>
</dbReference>
<comment type="subcellular location">
    <subcellularLocation>
        <location evidence="1">Nucleus</location>
    </subcellularLocation>
</comment>
<dbReference type="PROSITE" id="PS50217">
    <property type="entry name" value="BZIP"/>
    <property type="match status" value="1"/>
</dbReference>
<evidence type="ECO:0000256" key="7">
    <source>
        <dbReference type="SAM" id="MobiDB-lite"/>
    </source>
</evidence>
<dbReference type="GO" id="GO:0006357">
    <property type="term" value="P:regulation of transcription by RNA polymerase II"/>
    <property type="evidence" value="ECO:0000318"/>
    <property type="project" value="GO_Central"/>
</dbReference>
<proteinExistence type="predicted"/>
<evidence type="ECO:0000256" key="1">
    <source>
        <dbReference type="ARBA" id="ARBA00004123"/>
    </source>
</evidence>
<evidence type="ECO:0000256" key="3">
    <source>
        <dbReference type="ARBA" id="ARBA00023125"/>
    </source>
</evidence>
<dbReference type="OrthoDB" id="10665682at2759"/>
<protein>
    <recommendedName>
        <fullName evidence="8">BZIP domain-containing protein</fullName>
    </recommendedName>
</protein>
<dbReference type="AlphaFoldDB" id="F4NTA1"/>
<reference evidence="9 10" key="1">
    <citation type="submission" date="2009-12" db="EMBL/GenBank/DDBJ databases">
        <title>The draft genome of Batrachochytrium dendrobatidis.</title>
        <authorList>
            <consortium name="US DOE Joint Genome Institute (JGI-PGF)"/>
            <person name="Kuo A."/>
            <person name="Salamov A."/>
            <person name="Schmutz J."/>
            <person name="Lucas S."/>
            <person name="Pitluck S."/>
            <person name="Rosenblum E."/>
            <person name="Stajich J."/>
            <person name="Eisen M."/>
            <person name="Grigoriev I.V."/>
        </authorList>
    </citation>
    <scope>NUCLEOTIDE SEQUENCE [LARGE SCALE GENOMIC DNA]</scope>
    <source>
        <strain evidence="10">JAM81 / FGSC 10211</strain>
    </source>
</reference>
<dbReference type="RefSeq" id="XP_006675796.1">
    <property type="nucleotide sequence ID" value="XM_006675733.1"/>
</dbReference>
<evidence type="ECO:0000256" key="6">
    <source>
        <dbReference type="SAM" id="Coils"/>
    </source>
</evidence>
<dbReference type="Proteomes" id="UP000007241">
    <property type="component" value="Unassembled WGS sequence"/>
</dbReference>
<name>F4NTA1_BATDJ</name>
<dbReference type="PANTHER" id="PTHR13044:SF14">
    <property type="entry name" value="CRYPTOCEPHAL, ISOFORM A"/>
    <property type="match status" value="1"/>
</dbReference>
<keyword evidence="4" id="KW-0804">Transcription</keyword>
<dbReference type="HOGENOM" id="CLU_473246_0_0_1"/>
<dbReference type="InterPro" id="IPR046347">
    <property type="entry name" value="bZIP_sf"/>
</dbReference>
<keyword evidence="5" id="KW-0539">Nucleus</keyword>
<dbReference type="Gene3D" id="3.30.160.60">
    <property type="entry name" value="Classic Zinc Finger"/>
    <property type="match status" value="1"/>
</dbReference>
<feature type="coiled-coil region" evidence="6">
    <location>
        <begin position="541"/>
        <end position="575"/>
    </location>
</feature>
<dbReference type="InParanoid" id="F4NTA1"/>
<feature type="region of interest" description="Disordered" evidence="7">
    <location>
        <begin position="488"/>
        <end position="540"/>
    </location>
</feature>
<dbReference type="PANTHER" id="PTHR13044">
    <property type="entry name" value="ACTIVATING TRANSCRIPTION FACTOR ATF 4/5"/>
    <property type="match status" value="1"/>
</dbReference>
<evidence type="ECO:0000256" key="2">
    <source>
        <dbReference type="ARBA" id="ARBA00023015"/>
    </source>
</evidence>
<evidence type="ECO:0000256" key="5">
    <source>
        <dbReference type="ARBA" id="ARBA00023242"/>
    </source>
</evidence>
<keyword evidence="3" id="KW-0238">DNA-binding</keyword>
<dbReference type="GO" id="GO:0005634">
    <property type="term" value="C:nucleus"/>
    <property type="evidence" value="ECO:0000318"/>
    <property type="project" value="GO_Central"/>
</dbReference>
<dbReference type="InterPro" id="IPR004827">
    <property type="entry name" value="bZIP"/>
</dbReference>
<dbReference type="SUPFAM" id="SSF57959">
    <property type="entry name" value="Leucine zipper domain"/>
    <property type="match status" value="1"/>
</dbReference>
<evidence type="ECO:0000256" key="4">
    <source>
        <dbReference type="ARBA" id="ARBA00023163"/>
    </source>
</evidence>
<dbReference type="GeneID" id="18240368"/>
<evidence type="ECO:0000313" key="10">
    <source>
        <dbReference type="Proteomes" id="UP000007241"/>
    </source>
</evidence>
<dbReference type="Pfam" id="PF07716">
    <property type="entry name" value="bZIP_2"/>
    <property type="match status" value="1"/>
</dbReference>
<keyword evidence="2" id="KW-0805">Transcription regulation</keyword>
<dbReference type="GO" id="GO:0001228">
    <property type="term" value="F:DNA-binding transcription activator activity, RNA polymerase II-specific"/>
    <property type="evidence" value="ECO:0000318"/>
    <property type="project" value="GO_Central"/>
</dbReference>
<evidence type="ECO:0000313" key="9">
    <source>
        <dbReference type="EMBL" id="EGF83496.1"/>
    </source>
</evidence>
<dbReference type="EMBL" id="GL882879">
    <property type="protein sequence ID" value="EGF83496.1"/>
    <property type="molecule type" value="Genomic_DNA"/>
</dbReference>
<dbReference type="PROSITE" id="PS00036">
    <property type="entry name" value="BZIP_BASIC"/>
    <property type="match status" value="1"/>
</dbReference>